<reference evidence="4 5" key="1">
    <citation type="submission" date="2013-12" db="EMBL/GenBank/DDBJ databases">
        <title>Genome and proteome characterization of Caldibacillus debilis GB1 derived from a cellulolytic aero-tolerant co-culture.</title>
        <authorList>
            <person name="Wushke S.T."/>
            <person name="Zhang X."/>
            <person name="Fristensky B."/>
            <person name="Wilkins J.A."/>
            <person name="Levin D.B."/>
            <person name="Sparling R."/>
        </authorList>
    </citation>
    <scope>NUCLEOTIDE SEQUENCE [LARGE SCALE GENOMIC DNA]</scope>
    <source>
        <strain evidence="4 5">GB1</strain>
    </source>
</reference>
<evidence type="ECO:0000259" key="2">
    <source>
        <dbReference type="Pfam" id="PF07261"/>
    </source>
</evidence>
<sequence>MDKNPIVAWLEEGAVSIPSFLLNRYKKIGLTDVECMLLIHVHAFLEKGNGFPTPEDLAEKMQLSPDECSQKLRSLIRRGYLEILKGETEAGIYYEKYSLRPLWERLAESWLKEQKGTEEKERREKESSLFNLFEQEFARPLSPLEYETIAMWLDEDRYPVPLVKAALREAVISGKLNLRYIDRILFEWRKNGIQTVEQAKEYGKRFRKDQMKKRTNRRKKTGEPFSTIGWTVRQLGGRACLQRKKSVIASMKSGRCFPTPIAS</sequence>
<dbReference type="InterPro" id="IPR036390">
    <property type="entry name" value="WH_DNA-bd_sf"/>
</dbReference>
<dbReference type="Gene3D" id="1.10.10.10">
    <property type="entry name" value="Winged helix-like DNA-binding domain superfamily/Winged helix DNA-binding domain"/>
    <property type="match status" value="1"/>
</dbReference>
<dbReference type="NCBIfam" id="TIGR01446">
    <property type="entry name" value="DnaD_dom"/>
    <property type="match status" value="1"/>
</dbReference>
<protein>
    <submittedName>
        <fullName evidence="4">DNA replication protein DnaD</fullName>
    </submittedName>
</protein>
<comment type="similarity">
    <text evidence="1">Belongs to the DnaB/DnaD family.</text>
</comment>
<dbReference type="Proteomes" id="UP000286235">
    <property type="component" value="Unassembled WGS sequence"/>
</dbReference>
<dbReference type="PANTHER" id="PTHR37293:SF6">
    <property type="entry name" value="DNA REPLICATION PROTEIN DNAD"/>
    <property type="match status" value="1"/>
</dbReference>
<evidence type="ECO:0000313" key="4">
    <source>
        <dbReference type="EMBL" id="RKO62167.1"/>
    </source>
</evidence>
<feature type="domain" description="DnaD N-terminal" evidence="3">
    <location>
        <begin position="17"/>
        <end position="114"/>
    </location>
</feature>
<accession>A0A420VER7</accession>
<comment type="caution">
    <text evidence="4">The sequence shown here is derived from an EMBL/GenBank/DDBJ whole genome shotgun (WGS) entry which is preliminary data.</text>
</comment>
<evidence type="ECO:0000256" key="1">
    <source>
        <dbReference type="ARBA" id="ARBA00093462"/>
    </source>
</evidence>
<dbReference type="Pfam" id="PF21984">
    <property type="entry name" value="DnaD_N"/>
    <property type="match status" value="1"/>
</dbReference>
<name>A0A420VER7_9BACI</name>
<dbReference type="PANTHER" id="PTHR37293">
    <property type="entry name" value="PHAGE REPLICATION PROTEIN-RELATED"/>
    <property type="match status" value="1"/>
</dbReference>
<proteinExistence type="inferred from homology"/>
<dbReference type="Pfam" id="PF07261">
    <property type="entry name" value="DnaB_2"/>
    <property type="match status" value="1"/>
</dbReference>
<dbReference type="InterPro" id="IPR053843">
    <property type="entry name" value="DnaD_N"/>
</dbReference>
<dbReference type="Gene3D" id="1.10.10.630">
    <property type="entry name" value="DnaD domain-like"/>
    <property type="match status" value="1"/>
</dbReference>
<dbReference type="InterPro" id="IPR006343">
    <property type="entry name" value="DnaB/C_C"/>
</dbReference>
<feature type="domain" description="DnaB/C C-terminal" evidence="2">
    <location>
        <begin position="130"/>
        <end position="202"/>
    </location>
</feature>
<evidence type="ECO:0000259" key="3">
    <source>
        <dbReference type="Pfam" id="PF21984"/>
    </source>
</evidence>
<gene>
    <name evidence="4" type="ORF">Cdeb_00901</name>
</gene>
<keyword evidence="5" id="KW-1185">Reference proteome</keyword>
<evidence type="ECO:0000313" key="5">
    <source>
        <dbReference type="Proteomes" id="UP000286235"/>
    </source>
</evidence>
<dbReference type="SUPFAM" id="SSF158499">
    <property type="entry name" value="DnaD domain-like"/>
    <property type="match status" value="1"/>
</dbReference>
<dbReference type="InterPro" id="IPR053162">
    <property type="entry name" value="DnaD"/>
</dbReference>
<dbReference type="InterPro" id="IPR036388">
    <property type="entry name" value="WH-like_DNA-bd_sf"/>
</dbReference>
<dbReference type="EMBL" id="AZRV01000023">
    <property type="protein sequence ID" value="RKO62167.1"/>
    <property type="molecule type" value="Genomic_DNA"/>
</dbReference>
<dbReference type="RefSeq" id="WP_259462757.1">
    <property type="nucleotide sequence ID" value="NZ_AZRV01000023.1"/>
</dbReference>
<dbReference type="SUPFAM" id="SSF46785">
    <property type="entry name" value="Winged helix' DNA-binding domain"/>
    <property type="match status" value="1"/>
</dbReference>
<organism evidence="4 5">
    <name type="scientific">Caldibacillus debilis GB1</name>
    <dbReference type="NCBI Taxonomy" id="1339248"/>
    <lineage>
        <taxon>Bacteria</taxon>
        <taxon>Bacillati</taxon>
        <taxon>Bacillota</taxon>
        <taxon>Bacilli</taxon>
        <taxon>Bacillales</taxon>
        <taxon>Bacillaceae</taxon>
        <taxon>Caldibacillus</taxon>
    </lineage>
</organism>
<dbReference type="AlphaFoldDB" id="A0A420VER7"/>
<dbReference type="InterPro" id="IPR034829">
    <property type="entry name" value="DnaD-like_sf"/>
</dbReference>